<dbReference type="GO" id="GO:0016491">
    <property type="term" value="F:oxidoreductase activity"/>
    <property type="evidence" value="ECO:0007669"/>
    <property type="project" value="UniProtKB-KW"/>
</dbReference>
<proteinExistence type="inferred from homology"/>
<dbReference type="Proteomes" id="UP000297982">
    <property type="component" value="Unassembled WGS sequence"/>
</dbReference>
<organism evidence="3 4">
    <name type="scientific">Halobacillus salinus</name>
    <dbReference type="NCBI Taxonomy" id="192814"/>
    <lineage>
        <taxon>Bacteria</taxon>
        <taxon>Bacillati</taxon>
        <taxon>Bacillota</taxon>
        <taxon>Bacilli</taxon>
        <taxon>Bacillales</taxon>
        <taxon>Bacillaceae</taxon>
        <taxon>Halobacillus</taxon>
    </lineage>
</organism>
<protein>
    <submittedName>
        <fullName evidence="3">SDR family oxidoreductase</fullName>
    </submittedName>
</protein>
<evidence type="ECO:0000256" key="2">
    <source>
        <dbReference type="ARBA" id="ARBA00023002"/>
    </source>
</evidence>
<dbReference type="PANTHER" id="PTHR42879">
    <property type="entry name" value="3-OXOACYL-(ACYL-CARRIER-PROTEIN) REDUCTASE"/>
    <property type="match status" value="1"/>
</dbReference>
<name>A0A4Z0H5M7_9BACI</name>
<dbReference type="SUPFAM" id="SSF51735">
    <property type="entry name" value="NAD(P)-binding Rossmann-fold domains"/>
    <property type="match status" value="1"/>
</dbReference>
<keyword evidence="2" id="KW-0560">Oxidoreductase</keyword>
<dbReference type="InterPro" id="IPR002347">
    <property type="entry name" value="SDR_fam"/>
</dbReference>
<comment type="caution">
    <text evidence="3">The sequence shown here is derived from an EMBL/GenBank/DDBJ whole genome shotgun (WGS) entry which is preliminary data.</text>
</comment>
<sequence length="239" mass="26027">MRKRCLIIGASGAIGLATTVKLVEDGWAVACHYRSNEQVIYRLRDQVPSEQWLGAYQGDLSHPEGIQAFLDGMDEEWDALVFCGGQAWTGLFQDMSVADMDQLYYLHVQSTWRITQQALPAMISNKKGHIVVVSSVFGEEGASTEVVYSSVKGAQLSFVKGLAKEVAPSGIRVNAVTPGWIQSEMNAHLSDEEAQMLAEEIPVGRAGQPAEVSGAIRFLMSEEASYITGQTIKVNGGWT</sequence>
<evidence type="ECO:0000313" key="4">
    <source>
        <dbReference type="Proteomes" id="UP000297982"/>
    </source>
</evidence>
<dbReference type="STRING" id="192814.GCA_900166575_01767"/>
<keyword evidence="4" id="KW-1185">Reference proteome</keyword>
<dbReference type="CDD" id="cd05233">
    <property type="entry name" value="SDR_c"/>
    <property type="match status" value="1"/>
</dbReference>
<accession>A0A4Z0H5M7</accession>
<evidence type="ECO:0000313" key="3">
    <source>
        <dbReference type="EMBL" id="TGB04741.1"/>
    </source>
</evidence>
<comment type="similarity">
    <text evidence="1">Belongs to the short-chain dehydrogenases/reductases (SDR) family.</text>
</comment>
<dbReference type="FunFam" id="3.40.50.720:FF:000173">
    <property type="entry name" value="3-oxoacyl-[acyl-carrier protein] reductase"/>
    <property type="match status" value="1"/>
</dbReference>
<evidence type="ECO:0000256" key="1">
    <source>
        <dbReference type="ARBA" id="ARBA00006484"/>
    </source>
</evidence>
<dbReference type="NCBIfam" id="NF047420">
    <property type="entry name" value="EF_P_mod_YmfI"/>
    <property type="match status" value="1"/>
</dbReference>
<dbReference type="InterPro" id="IPR036291">
    <property type="entry name" value="NAD(P)-bd_dom_sf"/>
</dbReference>
<dbReference type="Pfam" id="PF13561">
    <property type="entry name" value="adh_short_C2"/>
    <property type="match status" value="1"/>
</dbReference>
<dbReference type="PANTHER" id="PTHR42879:SF2">
    <property type="entry name" value="3-OXOACYL-[ACYL-CARRIER-PROTEIN] REDUCTASE FABG"/>
    <property type="match status" value="1"/>
</dbReference>
<dbReference type="AlphaFoldDB" id="A0A4Z0H5M7"/>
<reference evidence="3 4" key="1">
    <citation type="journal article" date="2003" name="Int. J. Syst. Evol. Microbiol.">
        <title>Halobacillus salinus sp. nov., isolated from a salt lake on the coast of the East Sea in Korea.</title>
        <authorList>
            <person name="Yoon J.H."/>
            <person name="Kang K.H."/>
            <person name="Park Y.H."/>
        </authorList>
    </citation>
    <scope>NUCLEOTIDE SEQUENCE [LARGE SCALE GENOMIC DNA]</scope>
    <source>
        <strain evidence="3 4">HSL-3</strain>
    </source>
</reference>
<dbReference type="RefSeq" id="WP_135327087.1">
    <property type="nucleotide sequence ID" value="NZ_SRJC01000001.1"/>
</dbReference>
<dbReference type="Gene3D" id="3.40.50.720">
    <property type="entry name" value="NAD(P)-binding Rossmann-like Domain"/>
    <property type="match status" value="1"/>
</dbReference>
<dbReference type="EMBL" id="SRJC01000001">
    <property type="protein sequence ID" value="TGB04741.1"/>
    <property type="molecule type" value="Genomic_DNA"/>
</dbReference>
<dbReference type="PRINTS" id="PR00081">
    <property type="entry name" value="GDHRDH"/>
</dbReference>
<dbReference type="InterPro" id="IPR050259">
    <property type="entry name" value="SDR"/>
</dbReference>
<gene>
    <name evidence="3" type="ORF">E4663_07050</name>
</gene>